<comment type="similarity">
    <text evidence="7">Belongs to the binding-protein-dependent transport system permease family.</text>
</comment>
<evidence type="ECO:0000256" key="3">
    <source>
        <dbReference type="ARBA" id="ARBA00022475"/>
    </source>
</evidence>
<keyword evidence="4 7" id="KW-0812">Transmembrane</keyword>
<feature type="transmembrane region" description="Helical" evidence="7">
    <location>
        <begin position="243"/>
        <end position="263"/>
    </location>
</feature>
<dbReference type="EMBL" id="CP102774">
    <property type="protein sequence ID" value="UZF89916.1"/>
    <property type="molecule type" value="Genomic_DNA"/>
</dbReference>
<evidence type="ECO:0000313" key="9">
    <source>
        <dbReference type="EMBL" id="UZF89916.1"/>
    </source>
</evidence>
<evidence type="ECO:0000256" key="4">
    <source>
        <dbReference type="ARBA" id="ARBA00022692"/>
    </source>
</evidence>
<dbReference type="Gene3D" id="1.10.3720.10">
    <property type="entry name" value="MetI-like"/>
    <property type="match status" value="1"/>
</dbReference>
<dbReference type="InterPro" id="IPR045621">
    <property type="entry name" value="BPD_transp_1_N"/>
</dbReference>
<keyword evidence="2 7" id="KW-0813">Transport</keyword>
<feature type="transmembrane region" description="Helical" evidence="7">
    <location>
        <begin position="219"/>
        <end position="237"/>
    </location>
</feature>
<keyword evidence="3" id="KW-1003">Cell membrane</keyword>
<keyword evidence="6 7" id="KW-0472">Membrane</keyword>
<dbReference type="Pfam" id="PF19300">
    <property type="entry name" value="BPD_transp_1_N"/>
    <property type="match status" value="1"/>
</dbReference>
<feature type="transmembrane region" description="Helical" evidence="7">
    <location>
        <begin position="275"/>
        <end position="299"/>
    </location>
</feature>
<comment type="subcellular location">
    <subcellularLocation>
        <location evidence="1 7">Cell membrane</location>
        <topology evidence="1 7">Multi-pass membrane protein</topology>
    </subcellularLocation>
</comment>
<dbReference type="InterPro" id="IPR035906">
    <property type="entry name" value="MetI-like_sf"/>
</dbReference>
<feature type="transmembrane region" description="Helical" evidence="7">
    <location>
        <begin position="103"/>
        <end position="123"/>
    </location>
</feature>
<gene>
    <name evidence="9" type="ORF">NWE54_23820</name>
</gene>
<feature type="transmembrane region" description="Helical" evidence="7">
    <location>
        <begin position="12"/>
        <end position="30"/>
    </location>
</feature>
<name>A0A9E7ZZ11_9HYPH</name>
<evidence type="ECO:0000256" key="6">
    <source>
        <dbReference type="ARBA" id="ARBA00023136"/>
    </source>
</evidence>
<organism evidence="9">
    <name type="scientific">Bosea sp. NBC_00436</name>
    <dbReference type="NCBI Taxonomy" id="2969620"/>
    <lineage>
        <taxon>Bacteria</taxon>
        <taxon>Pseudomonadati</taxon>
        <taxon>Pseudomonadota</taxon>
        <taxon>Alphaproteobacteria</taxon>
        <taxon>Hyphomicrobiales</taxon>
        <taxon>Boseaceae</taxon>
        <taxon>Bosea</taxon>
    </lineage>
</organism>
<evidence type="ECO:0000256" key="5">
    <source>
        <dbReference type="ARBA" id="ARBA00022989"/>
    </source>
</evidence>
<dbReference type="PROSITE" id="PS50928">
    <property type="entry name" value="ABC_TM1"/>
    <property type="match status" value="1"/>
</dbReference>
<feature type="domain" description="ABC transmembrane type-1" evidence="8">
    <location>
        <begin position="95"/>
        <end position="296"/>
    </location>
</feature>
<protein>
    <submittedName>
        <fullName evidence="9">ABC transporter permease</fullName>
    </submittedName>
</protein>
<dbReference type="PANTHER" id="PTHR43163">
    <property type="entry name" value="DIPEPTIDE TRANSPORT SYSTEM PERMEASE PROTEIN DPPB-RELATED"/>
    <property type="match status" value="1"/>
</dbReference>
<evidence type="ECO:0000256" key="1">
    <source>
        <dbReference type="ARBA" id="ARBA00004651"/>
    </source>
</evidence>
<sequence>MPGRLFLTKLARGLLTVWLIVTLTFVALNLSGDPIEALVGDQAPAEVIAHYREKFGLDRPLWQQYVSYVAGIAQGDFGLSLSDQRPAIELIAAALPRTLRLGLTAFLLGLLLGVGLGIIAALNRNRPIDRFVMSFAVLGFSLPNFFLGILLILLFSLHWRLLPSSGDQTIWHLILPAVTLGTHFAGTFARFTRSAMLEVLNKQYVVAARAKGVPRPRRVLWHALPNAAIPIITIIGLKLGDLVAGSIIVETVFAVPGVGRLLVNAVTSRDFALVQAILIMTSITMVLANLAVDAIYAMIDPRMRAARSES</sequence>
<keyword evidence="5 7" id="KW-1133">Transmembrane helix</keyword>
<dbReference type="AlphaFoldDB" id="A0A9E7ZZ11"/>
<proteinExistence type="inferred from homology"/>
<reference evidence="9" key="1">
    <citation type="submission" date="2022-08" db="EMBL/GenBank/DDBJ databases">
        <title>Complete Genome Sequences of 2 Bosea sp. soil isolates.</title>
        <authorList>
            <person name="Alvarez Arevalo M."/>
            <person name="Sterndorff E.B."/>
            <person name="Faurdal D."/>
            <person name="Joergensen T.S."/>
            <person name="Weber T."/>
        </authorList>
    </citation>
    <scope>NUCLEOTIDE SEQUENCE</scope>
    <source>
        <strain evidence="9">NBC_00436</strain>
    </source>
</reference>
<dbReference type="GO" id="GO:0071916">
    <property type="term" value="F:dipeptide transmembrane transporter activity"/>
    <property type="evidence" value="ECO:0007669"/>
    <property type="project" value="TreeGrafter"/>
</dbReference>
<dbReference type="PANTHER" id="PTHR43163:SF6">
    <property type="entry name" value="DIPEPTIDE TRANSPORT SYSTEM PERMEASE PROTEIN DPPB-RELATED"/>
    <property type="match status" value="1"/>
</dbReference>
<dbReference type="CDD" id="cd06261">
    <property type="entry name" value="TM_PBP2"/>
    <property type="match status" value="1"/>
</dbReference>
<feature type="transmembrane region" description="Helical" evidence="7">
    <location>
        <begin position="169"/>
        <end position="189"/>
    </location>
</feature>
<dbReference type="InterPro" id="IPR000515">
    <property type="entry name" value="MetI-like"/>
</dbReference>
<dbReference type="Pfam" id="PF00528">
    <property type="entry name" value="BPD_transp_1"/>
    <property type="match status" value="1"/>
</dbReference>
<evidence type="ECO:0000256" key="7">
    <source>
        <dbReference type="RuleBase" id="RU363032"/>
    </source>
</evidence>
<feature type="transmembrane region" description="Helical" evidence="7">
    <location>
        <begin position="135"/>
        <end position="157"/>
    </location>
</feature>
<dbReference type="SUPFAM" id="SSF161098">
    <property type="entry name" value="MetI-like"/>
    <property type="match status" value="1"/>
</dbReference>
<evidence type="ECO:0000259" key="8">
    <source>
        <dbReference type="PROSITE" id="PS50928"/>
    </source>
</evidence>
<dbReference type="GO" id="GO:0005886">
    <property type="term" value="C:plasma membrane"/>
    <property type="evidence" value="ECO:0007669"/>
    <property type="project" value="UniProtKB-SubCell"/>
</dbReference>
<accession>A0A9E7ZZ11</accession>
<evidence type="ECO:0000256" key="2">
    <source>
        <dbReference type="ARBA" id="ARBA00022448"/>
    </source>
</evidence>